<name>A0AAX2EZ32_9ENTR</name>
<sequence>MQKIMFKRAGMTACVFLLGWAGAIGYMSWQYDFDFSPWQKDEASVLPMTLDIFKRQCVGENDALMRTIVPGDKSQSIYLAAVFSCLSERSDALMHKLSLAVTGYRNVSCVQKAESEGRTDDECKKELDERMLMHRALKELSSK</sequence>
<comment type="caution">
    <text evidence="1">The sequence shown here is derived from an EMBL/GenBank/DDBJ whole genome shotgun (WGS) entry which is preliminary data.</text>
</comment>
<dbReference type="Proteomes" id="UP000198760">
    <property type="component" value="Unassembled WGS sequence"/>
</dbReference>
<evidence type="ECO:0000313" key="3">
    <source>
        <dbReference type="Proteomes" id="UP000198760"/>
    </source>
</evidence>
<accession>A0AAX2EZ32</accession>
<dbReference type="EMBL" id="FPAV01000019">
    <property type="protein sequence ID" value="SFU16705.1"/>
    <property type="molecule type" value="Genomic_DNA"/>
</dbReference>
<dbReference type="AlphaFoldDB" id="A0AAX2EZ32"/>
<dbReference type="EMBL" id="FOYJ01000016">
    <property type="protein sequence ID" value="SFR26211.1"/>
    <property type="molecule type" value="Genomic_DNA"/>
</dbReference>
<gene>
    <name evidence="2" type="ORF">SAMN03159428_04908</name>
    <name evidence="1" type="ORF">SAMN03159514_04895</name>
</gene>
<reference evidence="3 4" key="1">
    <citation type="submission" date="2016-10" db="EMBL/GenBank/DDBJ databases">
        <authorList>
            <person name="Varghese N."/>
            <person name="Submissions S."/>
        </authorList>
    </citation>
    <scope>NUCLEOTIDE SEQUENCE [LARGE SCALE GENOMIC DNA]</scope>
    <source>
        <strain evidence="2 3">NFIX06</strain>
        <strain evidence="1 4">NFIX08</strain>
    </source>
</reference>
<evidence type="ECO:0000313" key="2">
    <source>
        <dbReference type="EMBL" id="SFU16705.1"/>
    </source>
</evidence>
<keyword evidence="3" id="KW-1185">Reference proteome</keyword>
<protein>
    <submittedName>
        <fullName evidence="1">Uncharacterized protein</fullName>
    </submittedName>
</protein>
<proteinExistence type="predicted"/>
<dbReference type="Proteomes" id="UP000199173">
    <property type="component" value="Unassembled WGS sequence"/>
</dbReference>
<dbReference type="RefSeq" id="WP_244156952.1">
    <property type="nucleotide sequence ID" value="NZ_FONC01000014.1"/>
</dbReference>
<evidence type="ECO:0000313" key="1">
    <source>
        <dbReference type="EMBL" id="SFR26211.1"/>
    </source>
</evidence>
<organism evidence="1 4">
    <name type="scientific">Kosakonia radicincitans</name>
    <dbReference type="NCBI Taxonomy" id="283686"/>
    <lineage>
        <taxon>Bacteria</taxon>
        <taxon>Pseudomonadati</taxon>
        <taxon>Pseudomonadota</taxon>
        <taxon>Gammaproteobacteria</taxon>
        <taxon>Enterobacterales</taxon>
        <taxon>Enterobacteriaceae</taxon>
        <taxon>Kosakonia</taxon>
    </lineage>
</organism>
<evidence type="ECO:0000313" key="4">
    <source>
        <dbReference type="Proteomes" id="UP000199173"/>
    </source>
</evidence>